<evidence type="ECO:0000313" key="9">
    <source>
        <dbReference type="Proteomes" id="UP000502894"/>
    </source>
</evidence>
<protein>
    <recommendedName>
        <fullName evidence="6">DNA replication and repair protein RecF</fullName>
    </recommendedName>
</protein>
<dbReference type="KEGG" id="lant:TUM19329_00030"/>
<dbReference type="GO" id="GO:0005524">
    <property type="term" value="F:ATP binding"/>
    <property type="evidence" value="ECO:0007669"/>
    <property type="project" value="UniProtKB-UniRule"/>
</dbReference>
<keyword evidence="6" id="KW-0227">DNA damage</keyword>
<dbReference type="InterPro" id="IPR027417">
    <property type="entry name" value="P-loop_NTPase"/>
</dbReference>
<evidence type="ECO:0000256" key="3">
    <source>
        <dbReference type="ARBA" id="ARBA00022741"/>
    </source>
</evidence>
<dbReference type="Proteomes" id="UP000502894">
    <property type="component" value="Chromosome"/>
</dbReference>
<dbReference type="GO" id="GO:0000731">
    <property type="term" value="P:DNA synthesis involved in DNA repair"/>
    <property type="evidence" value="ECO:0007669"/>
    <property type="project" value="TreeGrafter"/>
</dbReference>
<gene>
    <name evidence="6 8" type="primary">recF</name>
    <name evidence="8" type="ORF">TUM19329_00030</name>
</gene>
<dbReference type="InterPro" id="IPR001238">
    <property type="entry name" value="DNA-binding_RecF"/>
</dbReference>
<evidence type="ECO:0000313" key="8">
    <source>
        <dbReference type="EMBL" id="BCA93642.1"/>
    </source>
</evidence>
<name>A0A6F8T0V0_9GAMM</name>
<keyword evidence="3 6" id="KW-0547">Nucleotide-binding</keyword>
<dbReference type="PANTHER" id="PTHR32182">
    <property type="entry name" value="DNA REPLICATION AND REPAIR PROTEIN RECF"/>
    <property type="match status" value="1"/>
</dbReference>
<keyword evidence="2 6" id="KW-0235">DNA replication</keyword>
<dbReference type="PANTHER" id="PTHR32182:SF0">
    <property type="entry name" value="DNA REPLICATION AND REPAIR PROTEIN RECF"/>
    <property type="match status" value="1"/>
</dbReference>
<feature type="binding site" evidence="6">
    <location>
        <begin position="30"/>
        <end position="37"/>
    </location>
    <ligand>
        <name>ATP</name>
        <dbReference type="ChEBI" id="CHEBI:30616"/>
    </ligand>
</feature>
<keyword evidence="9" id="KW-1185">Reference proteome</keyword>
<evidence type="ECO:0000256" key="4">
    <source>
        <dbReference type="ARBA" id="ARBA00022840"/>
    </source>
</evidence>
<sequence>MILTDLQIHHLRNISSAHISLNSRFTIITGPNGSGKTSILEALYLLSCGHSFRSREIASVVTHGQSTLTVFARAQNENTISIQKSCSEPTQIKLNNLFCTTTSQLAYALPCQIFYSDIFQIIDAGPSTRRSVLDWGLFHVKPGYLVLWKEYKKVLKHRNALLKKHAPYAHFVPWDQQLSHLAHQLDNLRESYFDLLKTRFYDVLQHLTDSPCSIEYVKGWDKKKTGKPLEQILVEHFKSDTLKQYTQYGAHQADITIESNDIRAKQLLSRGQQKIILIALKLAQGDLLQHPCLYLFDDLVSELDHCHQKNLLRYLNRQQGQFVITSIDKLDIIAEFPPDQVLSYSIENGLIANKPTHNIVSRETWRSEEFKTQLINDAPI</sequence>
<dbReference type="NCBIfam" id="TIGR00611">
    <property type="entry name" value="recf"/>
    <property type="match status" value="1"/>
</dbReference>
<feature type="domain" description="RecF/RecN/SMC N-terminal" evidence="7">
    <location>
        <begin position="3"/>
        <end position="329"/>
    </location>
</feature>
<dbReference type="HAMAP" id="MF_00365">
    <property type="entry name" value="RecF"/>
    <property type="match status" value="1"/>
</dbReference>
<dbReference type="InterPro" id="IPR003395">
    <property type="entry name" value="RecF/RecN/SMC_N"/>
</dbReference>
<evidence type="ECO:0000256" key="2">
    <source>
        <dbReference type="ARBA" id="ARBA00022705"/>
    </source>
</evidence>
<proteinExistence type="inferred from homology"/>
<evidence type="ECO:0000256" key="1">
    <source>
        <dbReference type="ARBA" id="ARBA00022490"/>
    </source>
</evidence>
<dbReference type="SUPFAM" id="SSF52540">
    <property type="entry name" value="P-loop containing nucleoside triphosphate hydrolases"/>
    <property type="match status" value="1"/>
</dbReference>
<keyword evidence="1 6" id="KW-0963">Cytoplasm</keyword>
<dbReference type="GO" id="GO:0005737">
    <property type="term" value="C:cytoplasm"/>
    <property type="evidence" value="ECO:0007669"/>
    <property type="project" value="UniProtKB-SubCell"/>
</dbReference>
<keyword evidence="6" id="KW-0234">DNA repair</keyword>
<dbReference type="EMBL" id="AP022839">
    <property type="protein sequence ID" value="BCA93642.1"/>
    <property type="molecule type" value="Genomic_DNA"/>
</dbReference>
<keyword evidence="4 6" id="KW-0067">ATP-binding</keyword>
<comment type="subcellular location">
    <subcellularLocation>
        <location evidence="6">Cytoplasm</location>
    </subcellularLocation>
</comment>
<dbReference type="Pfam" id="PF02463">
    <property type="entry name" value="SMC_N"/>
    <property type="match status" value="1"/>
</dbReference>
<dbReference type="GO" id="GO:0009432">
    <property type="term" value="P:SOS response"/>
    <property type="evidence" value="ECO:0007669"/>
    <property type="project" value="UniProtKB-UniRule"/>
</dbReference>
<evidence type="ECO:0000259" key="7">
    <source>
        <dbReference type="Pfam" id="PF02463"/>
    </source>
</evidence>
<organism evidence="8 9">
    <name type="scientific">Legionella antarctica</name>
    <dbReference type="NCBI Taxonomy" id="2708020"/>
    <lineage>
        <taxon>Bacteria</taxon>
        <taxon>Pseudomonadati</taxon>
        <taxon>Pseudomonadota</taxon>
        <taxon>Gammaproteobacteria</taxon>
        <taxon>Legionellales</taxon>
        <taxon>Legionellaceae</taxon>
        <taxon>Legionella</taxon>
    </lineage>
</organism>
<dbReference type="GO" id="GO:0003697">
    <property type="term" value="F:single-stranded DNA binding"/>
    <property type="evidence" value="ECO:0007669"/>
    <property type="project" value="UniProtKB-UniRule"/>
</dbReference>
<comment type="function">
    <text evidence="6">The RecF protein is involved in DNA metabolism; it is required for DNA replication and normal SOS inducibility. RecF binds preferentially to single-stranded, linear DNA. It also seems to bind ATP.</text>
</comment>
<dbReference type="RefSeq" id="WP_173235408.1">
    <property type="nucleotide sequence ID" value="NZ_AP022839.1"/>
</dbReference>
<accession>A0A6F8T0V0</accession>
<dbReference type="Gene3D" id="1.20.1050.90">
    <property type="entry name" value="RecF/RecN/SMC, N-terminal domain"/>
    <property type="match status" value="1"/>
</dbReference>
<dbReference type="InterPro" id="IPR042174">
    <property type="entry name" value="RecF_2"/>
</dbReference>
<evidence type="ECO:0000256" key="5">
    <source>
        <dbReference type="ARBA" id="ARBA00023125"/>
    </source>
</evidence>
<dbReference type="GO" id="GO:0006302">
    <property type="term" value="P:double-strand break repair"/>
    <property type="evidence" value="ECO:0007669"/>
    <property type="project" value="TreeGrafter"/>
</dbReference>
<dbReference type="GO" id="GO:0006260">
    <property type="term" value="P:DNA replication"/>
    <property type="evidence" value="ECO:0007669"/>
    <property type="project" value="UniProtKB-UniRule"/>
</dbReference>
<reference evidence="8" key="1">
    <citation type="journal article" date="2020" name="Microbiol. Resour. Announc.">
        <title>Complete Genome Sequence of Novel Psychrotolerant Legionella Strain TUM19329, Isolated from Antarctic Lake Sediment.</title>
        <authorList>
            <person name="Shimada S."/>
            <person name="Nakai R."/>
            <person name="Aoki K."/>
            <person name="Shimoeda N."/>
            <person name="Ohno G."/>
            <person name="Miyazaki Y."/>
            <person name="Kudoh S."/>
            <person name="Imura S."/>
            <person name="Watanabe K."/>
            <person name="Ishii Y."/>
            <person name="Tateda K."/>
        </authorList>
    </citation>
    <scope>NUCLEOTIDE SEQUENCE [LARGE SCALE GENOMIC DNA]</scope>
    <source>
        <strain evidence="8">TUM19329</strain>
    </source>
</reference>
<keyword evidence="5 6" id="KW-0238">DNA-binding</keyword>
<keyword evidence="6" id="KW-0742">SOS response</keyword>
<evidence type="ECO:0000256" key="6">
    <source>
        <dbReference type="HAMAP-Rule" id="MF_00365"/>
    </source>
</evidence>
<dbReference type="AlphaFoldDB" id="A0A6F8T0V0"/>
<dbReference type="Gene3D" id="3.40.50.300">
    <property type="entry name" value="P-loop containing nucleotide triphosphate hydrolases"/>
    <property type="match status" value="1"/>
</dbReference>
<comment type="similarity">
    <text evidence="6">Belongs to the RecF family.</text>
</comment>